<sequence length="231" mass="26348">ELNIQGRPFDDDDIESHSCYLVTGPKEGYFFFGIEPDGAQDRFYCAKTTDGGKSFQFLGWISPSLEEAPKYERWAVYSAVEVSKGHLVAALRRKISKRRGKIQRLNWIDVYESKDSGRTWSFLSKVADTDVVNSDHNGNPPSILKLKDGRLCVTYGFRAKPFVMCAKFSSDNGKTWSEPIILRTGARNWDFGYSRSLQRPDGKVITVYYFATPTNRDQFIAVTIWDPDKVK</sequence>
<reference evidence="2" key="1">
    <citation type="journal article" date="2014" name="Front. Microbiol.">
        <title>High frequency of phylogenetically diverse reductive dehalogenase-homologous genes in deep subseafloor sedimentary metagenomes.</title>
        <authorList>
            <person name="Kawai M."/>
            <person name="Futagami T."/>
            <person name="Toyoda A."/>
            <person name="Takaki Y."/>
            <person name="Nishi S."/>
            <person name="Hori S."/>
            <person name="Arai W."/>
            <person name="Tsubouchi T."/>
            <person name="Morono Y."/>
            <person name="Uchiyama I."/>
            <person name="Ito T."/>
            <person name="Fujiyama A."/>
            <person name="Inagaki F."/>
            <person name="Takami H."/>
        </authorList>
    </citation>
    <scope>NUCLEOTIDE SEQUENCE</scope>
    <source>
        <strain evidence="2">Expedition CK06-06</strain>
    </source>
</reference>
<dbReference type="CDD" id="cd15482">
    <property type="entry name" value="Sialidase_non-viral"/>
    <property type="match status" value="1"/>
</dbReference>
<protein>
    <recommendedName>
        <fullName evidence="1">Sialidase domain-containing protein</fullName>
    </recommendedName>
</protein>
<dbReference type="SUPFAM" id="SSF50939">
    <property type="entry name" value="Sialidases"/>
    <property type="match status" value="1"/>
</dbReference>
<dbReference type="EMBL" id="BARV01014780">
    <property type="protein sequence ID" value="GAI23088.1"/>
    <property type="molecule type" value="Genomic_DNA"/>
</dbReference>
<name>X1LVK3_9ZZZZ</name>
<dbReference type="InterPro" id="IPR011040">
    <property type="entry name" value="Sialidase"/>
</dbReference>
<evidence type="ECO:0000313" key="2">
    <source>
        <dbReference type="EMBL" id="GAI23088.1"/>
    </source>
</evidence>
<dbReference type="AlphaFoldDB" id="X1LVK3"/>
<comment type="caution">
    <text evidence="2">The sequence shown here is derived from an EMBL/GenBank/DDBJ whole genome shotgun (WGS) entry which is preliminary data.</text>
</comment>
<proteinExistence type="predicted"/>
<evidence type="ECO:0000259" key="1">
    <source>
        <dbReference type="Pfam" id="PF13088"/>
    </source>
</evidence>
<feature type="domain" description="Sialidase" evidence="1">
    <location>
        <begin position="82"/>
        <end position="204"/>
    </location>
</feature>
<dbReference type="Pfam" id="PF13088">
    <property type="entry name" value="BNR_2"/>
    <property type="match status" value="1"/>
</dbReference>
<organism evidence="2">
    <name type="scientific">marine sediment metagenome</name>
    <dbReference type="NCBI Taxonomy" id="412755"/>
    <lineage>
        <taxon>unclassified sequences</taxon>
        <taxon>metagenomes</taxon>
        <taxon>ecological metagenomes</taxon>
    </lineage>
</organism>
<gene>
    <name evidence="2" type="ORF">S06H3_25651</name>
</gene>
<feature type="non-terminal residue" evidence="2">
    <location>
        <position position="1"/>
    </location>
</feature>
<accession>X1LVK3</accession>
<dbReference type="InterPro" id="IPR036278">
    <property type="entry name" value="Sialidase_sf"/>
</dbReference>
<dbReference type="Gene3D" id="2.120.10.10">
    <property type="match status" value="1"/>
</dbReference>